<evidence type="ECO:0000256" key="1">
    <source>
        <dbReference type="SAM" id="Coils"/>
    </source>
</evidence>
<name>A0A2D1KSA6_9LACO</name>
<keyword evidence="1" id="KW-0175">Coiled coil</keyword>
<sequence length="141" mass="17141">MSNLSRFQWLREYSRLEHDIKFLEWNIRKSEHEYQRWVGGDLANVRIEKESKAAHLEEDIDSLQQELEWRRQALSDLLELVDSFDGIEEQILRKKYIEGKSLEQIASDNDVHYALSYIQKKHSELHRRLNWLDDWDEDKIN</sequence>
<evidence type="ECO:0000313" key="3">
    <source>
        <dbReference type="Proteomes" id="UP000223559"/>
    </source>
</evidence>
<evidence type="ECO:0000313" key="2">
    <source>
        <dbReference type="EMBL" id="ATO45008.1"/>
    </source>
</evidence>
<organism evidence="2 3">
    <name type="scientific">Loigolactobacillus coryniformis subsp. torquens DSM 20004 = KCTC 3535</name>
    <dbReference type="NCBI Taxonomy" id="1423822"/>
    <lineage>
        <taxon>Bacteria</taxon>
        <taxon>Bacillati</taxon>
        <taxon>Bacillota</taxon>
        <taxon>Bacilli</taxon>
        <taxon>Lactobacillales</taxon>
        <taxon>Lactobacillaceae</taxon>
        <taxon>Loigolactobacillus</taxon>
    </lineage>
</organism>
<dbReference type="KEGG" id="lcy:LC20004_05535"/>
<dbReference type="OrthoDB" id="2454082at2"/>
<dbReference type="Proteomes" id="UP000223559">
    <property type="component" value="Chromosome"/>
</dbReference>
<reference evidence="2 3" key="1">
    <citation type="submission" date="2016-10" db="EMBL/GenBank/DDBJ databases">
        <title>The whole genome sequencing and assembly of L. cotyniformis subsp. torquens DSM 20004 strain.</title>
        <authorList>
            <person name="Park M.-K."/>
            <person name="Lee Y.-J."/>
            <person name="Yi H."/>
            <person name="Bahn Y.-S."/>
            <person name="Kim J.F."/>
            <person name="Lee D.-W."/>
        </authorList>
    </citation>
    <scope>NUCLEOTIDE SEQUENCE [LARGE SCALE GENOMIC DNA]</scope>
    <source>
        <strain evidence="2 3">DSM 20004</strain>
    </source>
</reference>
<keyword evidence="3" id="KW-1185">Reference proteome</keyword>
<gene>
    <name evidence="2" type="ORF">LC20004_05535</name>
</gene>
<accession>A0A2D1KSA6</accession>
<proteinExistence type="predicted"/>
<feature type="coiled-coil region" evidence="1">
    <location>
        <begin position="13"/>
        <end position="73"/>
    </location>
</feature>
<dbReference type="EMBL" id="CP017697">
    <property type="protein sequence ID" value="ATO45008.1"/>
    <property type="molecule type" value="Genomic_DNA"/>
</dbReference>
<dbReference type="AlphaFoldDB" id="A0A2D1KSA6"/>
<dbReference type="RefSeq" id="WP_010012977.1">
    <property type="nucleotide sequence ID" value="NZ_AEOS01000102.1"/>
</dbReference>
<protein>
    <submittedName>
        <fullName evidence="2">Uncharacterized protein</fullName>
    </submittedName>
</protein>